<evidence type="ECO:0000256" key="8">
    <source>
        <dbReference type="ARBA" id="ARBA00022692"/>
    </source>
</evidence>
<comment type="subcellular location">
    <subcellularLocation>
        <location evidence="2">Cell membrane</location>
        <topology evidence="2">Multi-pass membrane protein</topology>
    </subcellularLocation>
</comment>
<keyword evidence="6" id="KW-0050">Antiport</keyword>
<proteinExistence type="inferred from homology"/>
<keyword evidence="9 13" id="KW-1133">Transmembrane helix</keyword>
<reference evidence="14 15" key="1">
    <citation type="submission" date="2019-12" db="EMBL/GenBank/DDBJ databases">
        <title>Whole-genome analyses of novel actinobacteria.</title>
        <authorList>
            <person name="Sahin N."/>
            <person name="Saygin H."/>
        </authorList>
    </citation>
    <scope>NUCLEOTIDE SEQUENCE [LARGE SCALE GENOMIC DNA]</scope>
    <source>
        <strain evidence="14 15">KC615</strain>
    </source>
</reference>
<feature type="transmembrane region" description="Helical" evidence="13">
    <location>
        <begin position="418"/>
        <end position="435"/>
    </location>
</feature>
<evidence type="ECO:0000256" key="4">
    <source>
        <dbReference type="ARBA" id="ARBA00020268"/>
    </source>
</evidence>
<gene>
    <name evidence="14" type="ORF">GSM42_09375</name>
</gene>
<keyword evidence="15" id="KW-1185">Reference proteome</keyword>
<name>A0A6I4W0V9_9BACL</name>
<evidence type="ECO:0000256" key="6">
    <source>
        <dbReference type="ARBA" id="ARBA00022449"/>
    </source>
</evidence>
<feature type="transmembrane region" description="Helical" evidence="13">
    <location>
        <begin position="44"/>
        <end position="61"/>
    </location>
</feature>
<evidence type="ECO:0000256" key="2">
    <source>
        <dbReference type="ARBA" id="ARBA00004651"/>
    </source>
</evidence>
<evidence type="ECO:0000256" key="9">
    <source>
        <dbReference type="ARBA" id="ARBA00022989"/>
    </source>
</evidence>
<evidence type="ECO:0000256" key="13">
    <source>
        <dbReference type="SAM" id="Phobius"/>
    </source>
</evidence>
<feature type="transmembrane region" description="Helical" evidence="13">
    <location>
        <begin position="386"/>
        <end position="406"/>
    </location>
</feature>
<dbReference type="InterPro" id="IPR048279">
    <property type="entry name" value="MdtK-like"/>
</dbReference>
<comment type="function">
    <text evidence="1">Multidrug efflux pump.</text>
</comment>
<dbReference type="AlphaFoldDB" id="A0A6I4W0V9"/>
<sequence>MNHYVRNLIRLARPTIFDNFLQVGCLFINAIFVATLGLDKVSAVGLAFTVLLVVYVFRYGISSMTTALVSETLPLKAGSKKKEKSLLHVWRRSKRKNTTVKGNREYKHLISLRTKVQSRREYRQVVTVQAIYLSVALSLVFGFLCIGFAPELLRLYGADEQIVSIGADYLRIVGGASILSFLMATLGSALLGIKDSKSSLHAGICMNVCQLGLNTVLFFVHFGLVEVACATVFSQMVGMCYLIPIVRRKIFLGTQQSWKLDGLILKRLTIQSSSIIAGGLSNEAAMFYYFRVFLPFGPDIYAGSRIVVQIKNFIMPPMVTGLASATIALVGEQYGKRDYRAVMRYCTWGIGLVTFLSVVIWLFQFFCGEWMVRFFTDDPEVLQHAGFMLSMMVIGETFWAIAFVVTGVFKGVSYTKPVFIAVSTSSVLLVSGIWLTSKYNWGWQALYYAESAQYLCQAMILVIWFYSRKWIKRRQLSK</sequence>
<evidence type="ECO:0000313" key="15">
    <source>
        <dbReference type="Proteomes" id="UP000430692"/>
    </source>
</evidence>
<dbReference type="GO" id="GO:0015297">
    <property type="term" value="F:antiporter activity"/>
    <property type="evidence" value="ECO:0007669"/>
    <property type="project" value="UniProtKB-KW"/>
</dbReference>
<keyword evidence="7" id="KW-1003">Cell membrane</keyword>
<evidence type="ECO:0000256" key="7">
    <source>
        <dbReference type="ARBA" id="ARBA00022475"/>
    </source>
</evidence>
<evidence type="ECO:0000256" key="3">
    <source>
        <dbReference type="ARBA" id="ARBA00010199"/>
    </source>
</evidence>
<evidence type="ECO:0000256" key="10">
    <source>
        <dbReference type="ARBA" id="ARBA00023065"/>
    </source>
</evidence>
<evidence type="ECO:0000256" key="1">
    <source>
        <dbReference type="ARBA" id="ARBA00003408"/>
    </source>
</evidence>
<evidence type="ECO:0000256" key="5">
    <source>
        <dbReference type="ARBA" id="ARBA00022448"/>
    </source>
</evidence>
<dbReference type="InterPro" id="IPR050222">
    <property type="entry name" value="MATE_MdtK"/>
</dbReference>
<keyword evidence="11 13" id="KW-0472">Membrane</keyword>
<dbReference type="NCBIfam" id="TIGR00797">
    <property type="entry name" value="matE"/>
    <property type="match status" value="1"/>
</dbReference>
<evidence type="ECO:0000256" key="11">
    <source>
        <dbReference type="ARBA" id="ARBA00023136"/>
    </source>
</evidence>
<accession>A0A6I4W0V9</accession>
<feature type="transmembrane region" description="Helical" evidence="13">
    <location>
        <begin position="204"/>
        <end position="224"/>
    </location>
</feature>
<feature type="transmembrane region" description="Helical" evidence="13">
    <location>
        <begin position="20"/>
        <end position="38"/>
    </location>
</feature>
<keyword evidence="8 13" id="KW-0812">Transmembrane</keyword>
<dbReference type="GO" id="GO:0006811">
    <property type="term" value="P:monoatomic ion transport"/>
    <property type="evidence" value="ECO:0007669"/>
    <property type="project" value="UniProtKB-KW"/>
</dbReference>
<dbReference type="GO" id="GO:0042910">
    <property type="term" value="F:xenobiotic transmembrane transporter activity"/>
    <property type="evidence" value="ECO:0007669"/>
    <property type="project" value="InterPro"/>
</dbReference>
<feature type="transmembrane region" description="Helical" evidence="13">
    <location>
        <begin position="230"/>
        <end position="247"/>
    </location>
</feature>
<dbReference type="InterPro" id="IPR002528">
    <property type="entry name" value="MATE_fam"/>
</dbReference>
<dbReference type="Proteomes" id="UP000430692">
    <property type="component" value="Unassembled WGS sequence"/>
</dbReference>
<protein>
    <recommendedName>
        <fullName evidence="4">Probable multidrug resistance protein NorM</fullName>
    </recommendedName>
    <alternativeName>
        <fullName evidence="12">Multidrug-efflux transporter</fullName>
    </alternativeName>
</protein>
<dbReference type="EMBL" id="WUUL01000005">
    <property type="protein sequence ID" value="MXQ53922.1"/>
    <property type="molecule type" value="Genomic_DNA"/>
</dbReference>
<dbReference type="PANTHER" id="PTHR43298">
    <property type="entry name" value="MULTIDRUG RESISTANCE PROTEIN NORM-RELATED"/>
    <property type="match status" value="1"/>
</dbReference>
<keyword evidence="5" id="KW-0813">Transport</keyword>
<feature type="transmembrane region" description="Helical" evidence="13">
    <location>
        <begin position="447"/>
        <end position="466"/>
    </location>
</feature>
<evidence type="ECO:0000256" key="12">
    <source>
        <dbReference type="ARBA" id="ARBA00031636"/>
    </source>
</evidence>
<feature type="transmembrane region" description="Helical" evidence="13">
    <location>
        <begin position="342"/>
        <end position="366"/>
    </location>
</feature>
<feature type="transmembrane region" description="Helical" evidence="13">
    <location>
        <begin position="169"/>
        <end position="192"/>
    </location>
</feature>
<dbReference type="GO" id="GO:0005886">
    <property type="term" value="C:plasma membrane"/>
    <property type="evidence" value="ECO:0007669"/>
    <property type="project" value="UniProtKB-SubCell"/>
</dbReference>
<comment type="similarity">
    <text evidence="3">Belongs to the multi antimicrobial extrusion (MATE) (TC 2.A.66.1) family.</text>
</comment>
<keyword evidence="10" id="KW-0406">Ion transport</keyword>
<evidence type="ECO:0000313" key="14">
    <source>
        <dbReference type="EMBL" id="MXQ53922.1"/>
    </source>
</evidence>
<feature type="transmembrane region" description="Helical" evidence="13">
    <location>
        <begin position="125"/>
        <end position="149"/>
    </location>
</feature>
<dbReference type="PIRSF" id="PIRSF006603">
    <property type="entry name" value="DinF"/>
    <property type="match status" value="1"/>
</dbReference>
<dbReference type="PANTHER" id="PTHR43298:SF2">
    <property type="entry name" value="FMN_FAD EXPORTER YEEO-RELATED"/>
    <property type="match status" value="1"/>
</dbReference>
<comment type="caution">
    <text evidence="14">The sequence shown here is derived from an EMBL/GenBank/DDBJ whole genome shotgun (WGS) entry which is preliminary data.</text>
</comment>
<dbReference type="RefSeq" id="WP_160801279.1">
    <property type="nucleotide sequence ID" value="NZ_WUUL01000005.1"/>
</dbReference>
<organism evidence="14 15">
    <name type="scientific">Shimazuella alba</name>
    <dbReference type="NCBI Taxonomy" id="2690964"/>
    <lineage>
        <taxon>Bacteria</taxon>
        <taxon>Bacillati</taxon>
        <taxon>Bacillota</taxon>
        <taxon>Bacilli</taxon>
        <taxon>Bacillales</taxon>
        <taxon>Thermoactinomycetaceae</taxon>
        <taxon>Shimazuella</taxon>
    </lineage>
</organism>
<dbReference type="Pfam" id="PF01554">
    <property type="entry name" value="MatE"/>
    <property type="match status" value="3"/>
</dbReference>